<dbReference type="InterPro" id="IPR005546">
    <property type="entry name" value="Autotransporte_beta"/>
</dbReference>
<dbReference type="Gene3D" id="2.40.128.130">
    <property type="entry name" value="Autotransporter beta-domain"/>
    <property type="match status" value="1"/>
</dbReference>
<accession>A0A2N9VW88</accession>
<dbReference type="SMART" id="SM00869">
    <property type="entry name" value="Autotransporter"/>
    <property type="match status" value="1"/>
</dbReference>
<dbReference type="EMBL" id="MZMT01000037">
    <property type="protein sequence ID" value="PIO43756.1"/>
    <property type="molecule type" value="Genomic_DNA"/>
</dbReference>
<dbReference type="CDD" id="cd01344">
    <property type="entry name" value="PL2_Passenger_AT"/>
    <property type="match status" value="1"/>
</dbReference>
<dbReference type="SUPFAM" id="SSF51126">
    <property type="entry name" value="Pectin lyase-like"/>
    <property type="match status" value="1"/>
</dbReference>
<dbReference type="InterPro" id="IPR012332">
    <property type="entry name" value="Autotransporter_pectin_lyase_C"/>
</dbReference>
<dbReference type="Pfam" id="PF18883">
    <property type="entry name" value="AC_1"/>
    <property type="match status" value="1"/>
</dbReference>
<dbReference type="InterPro" id="IPR043990">
    <property type="entry name" value="AC_1"/>
</dbReference>
<comment type="caution">
    <text evidence="3">The sequence shown here is derived from an EMBL/GenBank/DDBJ whole genome shotgun (WGS) entry which is preliminary data.</text>
</comment>
<name>A0A2N9VW88_9HYPH</name>
<dbReference type="Proteomes" id="UP000232163">
    <property type="component" value="Unassembled WGS sequence"/>
</dbReference>
<dbReference type="InterPro" id="IPR011050">
    <property type="entry name" value="Pectin_lyase_fold/virulence"/>
</dbReference>
<evidence type="ECO:0000313" key="4">
    <source>
        <dbReference type="Proteomes" id="UP000232163"/>
    </source>
</evidence>
<feature type="domain" description="Autotransporter" evidence="2">
    <location>
        <begin position="600"/>
        <end position="882"/>
    </location>
</feature>
<dbReference type="NCBIfam" id="TIGR01414">
    <property type="entry name" value="autotrans_barl"/>
    <property type="match status" value="1"/>
</dbReference>
<dbReference type="Pfam" id="PF03797">
    <property type="entry name" value="Autotransporter"/>
    <property type="match status" value="1"/>
</dbReference>
<dbReference type="InterPro" id="IPR013425">
    <property type="entry name" value="Autotrns_rpt"/>
</dbReference>
<dbReference type="NCBIfam" id="TIGR02601">
    <property type="entry name" value="autotrns_rpt"/>
    <property type="match status" value="1"/>
</dbReference>
<keyword evidence="4" id="KW-1185">Reference proteome</keyword>
<keyword evidence="1" id="KW-0732">Signal</keyword>
<evidence type="ECO:0000256" key="1">
    <source>
        <dbReference type="ARBA" id="ARBA00022729"/>
    </source>
</evidence>
<organism evidence="3 4">
    <name type="scientific">Phyllobacterium zundukense</name>
    <dbReference type="NCBI Taxonomy" id="1867719"/>
    <lineage>
        <taxon>Bacteria</taxon>
        <taxon>Pseudomonadati</taxon>
        <taxon>Pseudomonadota</taxon>
        <taxon>Alphaproteobacteria</taxon>
        <taxon>Hyphomicrobiales</taxon>
        <taxon>Phyllobacteriaceae</taxon>
        <taxon>Phyllobacterium</taxon>
    </lineage>
</organism>
<dbReference type="PROSITE" id="PS51208">
    <property type="entry name" value="AUTOTRANSPORTER"/>
    <property type="match status" value="1"/>
</dbReference>
<proteinExistence type="predicted"/>
<protein>
    <recommendedName>
        <fullName evidence="2">Autotransporter domain-containing protein</fullName>
    </recommendedName>
</protein>
<evidence type="ECO:0000259" key="2">
    <source>
        <dbReference type="PROSITE" id="PS51208"/>
    </source>
</evidence>
<dbReference type="InterPro" id="IPR051551">
    <property type="entry name" value="Autotransporter_adhesion"/>
</dbReference>
<sequence>MAGTYTASSRAELDGAITAANADPDPNATIQLTGNIVFAGASSLVVPTKPITIDTQGFTLSGADGSGAAAGTGIALLGSGVGRVYTLVGTFKGGNADLGSGGSGIRITQGASVTNDGVIQGGNSLGGSGGLGLELGGPGGVPSLVNNGTIRGGNGALANGNGIFVRRGTIINTGTIEGGTGASAIVTNSTASLNVINSGTIRAGAGQANAILLTQGGANGITLELQAGSVIDGNVVGNSTVTNDILRLGGTGTDSFDVSTIGPQYQNFDTFQKTGNGTWALTGTGTATTNWDIQAGTLAIGNGGTSGSVLGSLALNGGTLEFNRSDVVTFDNVITGTGNVVQSGSGRTILNGDYTYSGLTSIVAGTLAINGSITTPVSVATAGTLGGIGTIFGDVTNTGKVAPGNSIGTLTVAGNYVGNGGLLEIETELGGDASPTDRLVVTGDTSGSTDVRVINVGGTGAQTVEGIKIIDIGGASNGAFSLLGDYVIGGQQAVVAGAYGYTLQKNGVSTPSDGDWYLRSALTSPTEPGEPGKPGGPLYQPGVPIYEAYAQVLQSLNGVSTLQQRVGNRYWAGAGNGALAQGDGPGTVEAAPLPSEGGDIVTDARGIWARIEGAHGKFEPRTSTSGADYDIDTWELESGIDGQFYESNAGKLIGSLTAHYGHASADISSFFGNGSIDTDGYGLGGTLTWYGQNGFYVDGQAQATWYDSDLTSSTLGTSLADGNNDFGYAFSLETGKRFNLNQNWTLTPQAQLAYSNVDIDSFTDPFGADVSFGSGDSLKGRIGLSADYQNAWEDGAGKLTRTNLYGIANLYYEFLDGNETDVSGVNFATANDRTWGGIGAGGSYNWNDDKYSLYSEVSINTSLSNFADSYSLNGTAGFRVKF</sequence>
<dbReference type="SUPFAM" id="SSF103515">
    <property type="entry name" value="Autotransporter"/>
    <property type="match status" value="1"/>
</dbReference>
<evidence type="ECO:0000313" key="3">
    <source>
        <dbReference type="EMBL" id="PIO43756.1"/>
    </source>
</evidence>
<dbReference type="PANTHER" id="PTHR35037">
    <property type="entry name" value="C-TERMINAL REGION OF AIDA-LIKE PROTEIN"/>
    <property type="match status" value="1"/>
</dbReference>
<dbReference type="Gene3D" id="2.160.20.20">
    <property type="match status" value="1"/>
</dbReference>
<dbReference type="InterPro" id="IPR036709">
    <property type="entry name" value="Autotransporte_beta_dom_sf"/>
</dbReference>
<reference evidence="3 4" key="1">
    <citation type="journal article" date="2017" name="Int J Environ Stud">
        <title>Does the Miocene-Pliocene relict legume Oxytropis triphylla form nitrogen-fixing nodules with a combination of bacterial strains?</title>
        <authorList>
            <person name="Safronova V."/>
            <person name="Belimov A."/>
            <person name="Sazanova A."/>
            <person name="Kuznetsova I."/>
            <person name="Popova J."/>
            <person name="Andronov E."/>
            <person name="Verkhozina A."/>
            <person name="Tikhonovich I."/>
        </authorList>
    </citation>
    <scope>NUCLEOTIDE SEQUENCE [LARGE SCALE GENOMIC DNA]</scope>
    <source>
        <strain evidence="3 4">Tri-38</strain>
    </source>
</reference>
<gene>
    <name evidence="3" type="ORF">B5P45_17670</name>
</gene>
<dbReference type="AlphaFoldDB" id="A0A2N9VW88"/>
<dbReference type="InterPro" id="IPR006315">
    <property type="entry name" value="OM_autotransptr_brl_dom"/>
</dbReference>
<dbReference type="Pfam" id="PF12951">
    <property type="entry name" value="PATR"/>
    <property type="match status" value="2"/>
</dbReference>
<dbReference type="GO" id="GO:0019867">
    <property type="term" value="C:outer membrane"/>
    <property type="evidence" value="ECO:0007669"/>
    <property type="project" value="InterPro"/>
</dbReference>
<dbReference type="PANTHER" id="PTHR35037:SF3">
    <property type="entry name" value="C-TERMINAL REGION OF AIDA-LIKE PROTEIN"/>
    <property type="match status" value="1"/>
</dbReference>